<dbReference type="AlphaFoldDB" id="A0A931LZC2"/>
<dbReference type="Pfam" id="PF22725">
    <property type="entry name" value="GFO_IDH_MocA_C3"/>
    <property type="match status" value="1"/>
</dbReference>
<dbReference type="SUPFAM" id="SSF55347">
    <property type="entry name" value="Glyceraldehyde-3-phosphate dehydrogenase-like, C-terminal domain"/>
    <property type="match status" value="1"/>
</dbReference>
<comment type="caution">
    <text evidence="4">The sequence shown here is derived from an EMBL/GenBank/DDBJ whole genome shotgun (WGS) entry which is preliminary data.</text>
</comment>
<evidence type="ECO:0000259" key="2">
    <source>
        <dbReference type="Pfam" id="PF01408"/>
    </source>
</evidence>
<gene>
    <name evidence="4" type="ORF">HYR64_10590</name>
</gene>
<name>A0A931LZC2_FIMGI</name>
<dbReference type="PANTHER" id="PTHR43377:SF1">
    <property type="entry name" value="BILIVERDIN REDUCTASE A"/>
    <property type="match status" value="1"/>
</dbReference>
<dbReference type="Pfam" id="PF01408">
    <property type="entry name" value="GFO_IDH_MocA"/>
    <property type="match status" value="1"/>
</dbReference>
<proteinExistence type="predicted"/>
<dbReference type="SUPFAM" id="SSF51735">
    <property type="entry name" value="NAD(P)-binding Rossmann-fold domains"/>
    <property type="match status" value="1"/>
</dbReference>
<accession>A0A931LZC2</accession>
<dbReference type="Gene3D" id="3.30.360.10">
    <property type="entry name" value="Dihydrodipicolinate Reductase, domain 2"/>
    <property type="match status" value="1"/>
</dbReference>
<dbReference type="GO" id="GO:0000166">
    <property type="term" value="F:nucleotide binding"/>
    <property type="evidence" value="ECO:0007669"/>
    <property type="project" value="InterPro"/>
</dbReference>
<dbReference type="InterPro" id="IPR051450">
    <property type="entry name" value="Gfo/Idh/MocA_Oxidoreductases"/>
</dbReference>
<dbReference type="InterPro" id="IPR055170">
    <property type="entry name" value="GFO_IDH_MocA-like_dom"/>
</dbReference>
<dbReference type="Proteomes" id="UP000727962">
    <property type="component" value="Unassembled WGS sequence"/>
</dbReference>
<evidence type="ECO:0000256" key="1">
    <source>
        <dbReference type="SAM" id="MobiDB-lite"/>
    </source>
</evidence>
<dbReference type="InterPro" id="IPR036291">
    <property type="entry name" value="NAD(P)-bd_dom_sf"/>
</dbReference>
<dbReference type="Gene3D" id="3.40.50.720">
    <property type="entry name" value="NAD(P)-binding Rossmann-like Domain"/>
    <property type="match status" value="1"/>
</dbReference>
<dbReference type="InterPro" id="IPR000683">
    <property type="entry name" value="Gfo/Idh/MocA-like_OxRdtase_N"/>
</dbReference>
<dbReference type="PANTHER" id="PTHR43377">
    <property type="entry name" value="BILIVERDIN REDUCTASE A"/>
    <property type="match status" value="1"/>
</dbReference>
<evidence type="ECO:0000313" key="4">
    <source>
        <dbReference type="EMBL" id="MBI1757540.1"/>
    </source>
</evidence>
<feature type="region of interest" description="Disordered" evidence="1">
    <location>
        <begin position="250"/>
        <end position="270"/>
    </location>
</feature>
<reference evidence="4" key="1">
    <citation type="submission" date="2020-07" db="EMBL/GenBank/DDBJ databases">
        <title>Huge and variable diversity of episymbiotic CPR bacteria and DPANN archaea in groundwater ecosystems.</title>
        <authorList>
            <person name="He C.Y."/>
            <person name="Keren R."/>
            <person name="Whittaker M."/>
            <person name="Farag I.F."/>
            <person name="Doudna J."/>
            <person name="Cate J.H.D."/>
            <person name="Banfield J.F."/>
        </authorList>
    </citation>
    <scope>NUCLEOTIDE SEQUENCE</scope>
    <source>
        <strain evidence="4">NC_groundwater_17_Pr7_B-0.1um_64_12</strain>
    </source>
</reference>
<evidence type="ECO:0000259" key="3">
    <source>
        <dbReference type="Pfam" id="PF22725"/>
    </source>
</evidence>
<feature type="domain" description="Gfo/Idh/MocA-like oxidoreductase N-terminal" evidence="2">
    <location>
        <begin position="3"/>
        <end position="114"/>
    </location>
</feature>
<dbReference type="EMBL" id="JACOSL010000064">
    <property type="protein sequence ID" value="MBI1757540.1"/>
    <property type="molecule type" value="Genomic_DNA"/>
</dbReference>
<feature type="domain" description="GFO/IDH/MocA-like oxidoreductase" evidence="3">
    <location>
        <begin position="128"/>
        <end position="244"/>
    </location>
</feature>
<protein>
    <submittedName>
        <fullName evidence="4">Gfo/Idh/MocA family oxidoreductase</fullName>
    </submittedName>
</protein>
<evidence type="ECO:0000313" key="5">
    <source>
        <dbReference type="Proteomes" id="UP000727962"/>
    </source>
</evidence>
<organism evidence="4 5">
    <name type="scientific">Fimbriimonas ginsengisoli</name>
    <dbReference type="NCBI Taxonomy" id="1005039"/>
    <lineage>
        <taxon>Bacteria</taxon>
        <taxon>Bacillati</taxon>
        <taxon>Armatimonadota</taxon>
        <taxon>Fimbriimonadia</taxon>
        <taxon>Fimbriimonadales</taxon>
        <taxon>Fimbriimonadaceae</taxon>
        <taxon>Fimbriimonas</taxon>
    </lineage>
</organism>
<sequence length="323" mass="34516">MTRVGLVGAGGMGNVHARQYAKMPDVELRFYELDPERAKAYAERWQVQPSESVDGLMTWCDAVDVCLPTDLHLDLGLEAIAAGKALLMEKPAARTFEDACGLAKAAEDAAVPYMPAQVVRFFPEFAKGHDLVESGAVGRAATARTHRGGGAPSGAGGWFMDHTRSGGILLDLAIHDFDWLRWTLGEVTAVNGRSVAAKKGIGPDYALTTFSFDSGAIAHVESTWMDPSGFRTAFEVCGSEGMIEFDSRRATTLRTSQPDKTASEAPLSSTDDPYYRQIRAFIDTVQAGTTPPVSGWDGAMAVSIALAALESAKTGQTVAPKRP</sequence>